<organism evidence="4 5">
    <name type="scientific">Microdochium trichocladiopsis</name>
    <dbReference type="NCBI Taxonomy" id="1682393"/>
    <lineage>
        <taxon>Eukaryota</taxon>
        <taxon>Fungi</taxon>
        <taxon>Dikarya</taxon>
        <taxon>Ascomycota</taxon>
        <taxon>Pezizomycotina</taxon>
        <taxon>Sordariomycetes</taxon>
        <taxon>Xylariomycetidae</taxon>
        <taxon>Xylariales</taxon>
        <taxon>Microdochiaceae</taxon>
        <taxon>Microdochium</taxon>
    </lineage>
</organism>
<sequence>MIKKSSQFTAEEKATLQVDTQEAFEDFWRDTLTTKKSFDDRRSPNGVQSKVNTFAMSAQDLFHSMAPLVDSLKDAGVPYVGIVLGTLSFFFLIVRNRFGIEEKIVSTLLIIQRRLPGIRMYQDIYDGDHELDHDLRSQLVEAYHRFSEFCITSTRFYARGKLSRWFASLKRPSSVDEAAAHVEQAVTNVRLLCEELLNKRVHQMSRTMDAMKVLAERKQNEINELKMSIQALQEEKDLSKLEHIRVALNAPVTSAQQALDEIATVRSELDHELRHMPTVSLDAVENHAEFLQWQTSSHSQILVFATHNHVLSALHCWVTPAVLNYFATLSAGPDVAVHYLFGNTGKDETFNDVVSRLAYQLVSKNKSIRRDERLWAKLQLSISRYQSVRDKALLRATGVPSDLVDEAKTLLEAILDTFDKGTTVRVLIDRANDCHNVHSRHAHRNALMRTLVQLVEEGTLKIVLKVLVTVNAAGWRIEEQLAANPEDFEQKRSDSLKIVAFTQSRSFC</sequence>
<evidence type="ECO:0000259" key="3">
    <source>
        <dbReference type="Pfam" id="PF24809"/>
    </source>
</evidence>
<dbReference type="GeneID" id="70177416"/>
<dbReference type="EMBL" id="JAGTJQ010000004">
    <property type="protein sequence ID" value="KAH7033535.1"/>
    <property type="molecule type" value="Genomic_DNA"/>
</dbReference>
<keyword evidence="2" id="KW-1133">Transmembrane helix</keyword>
<accession>A0A9P9BS68</accession>
<evidence type="ECO:0000313" key="5">
    <source>
        <dbReference type="Proteomes" id="UP000756346"/>
    </source>
</evidence>
<feature type="coiled-coil region" evidence="1">
    <location>
        <begin position="208"/>
        <end position="242"/>
    </location>
</feature>
<dbReference type="Proteomes" id="UP000756346">
    <property type="component" value="Unassembled WGS sequence"/>
</dbReference>
<feature type="domain" description="DUF7708" evidence="3">
    <location>
        <begin position="65"/>
        <end position="192"/>
    </location>
</feature>
<dbReference type="RefSeq" id="XP_046014367.1">
    <property type="nucleotide sequence ID" value="XM_046147870.1"/>
</dbReference>
<evidence type="ECO:0000256" key="2">
    <source>
        <dbReference type="SAM" id="Phobius"/>
    </source>
</evidence>
<comment type="caution">
    <text evidence="4">The sequence shown here is derived from an EMBL/GenBank/DDBJ whole genome shotgun (WGS) entry which is preliminary data.</text>
</comment>
<protein>
    <recommendedName>
        <fullName evidence="3">DUF7708 domain-containing protein</fullName>
    </recommendedName>
</protein>
<evidence type="ECO:0000256" key="1">
    <source>
        <dbReference type="SAM" id="Coils"/>
    </source>
</evidence>
<dbReference type="AlphaFoldDB" id="A0A9P9BS68"/>
<dbReference type="InterPro" id="IPR056125">
    <property type="entry name" value="DUF7708"/>
</dbReference>
<evidence type="ECO:0000313" key="4">
    <source>
        <dbReference type="EMBL" id="KAH7033535.1"/>
    </source>
</evidence>
<dbReference type="OrthoDB" id="5389929at2759"/>
<keyword evidence="2" id="KW-0812">Transmembrane</keyword>
<proteinExistence type="predicted"/>
<keyword evidence="2" id="KW-0472">Membrane</keyword>
<keyword evidence="5" id="KW-1185">Reference proteome</keyword>
<gene>
    <name evidence="4" type="ORF">B0I36DRAFT_110300</name>
</gene>
<feature type="transmembrane region" description="Helical" evidence="2">
    <location>
        <begin position="76"/>
        <end position="94"/>
    </location>
</feature>
<reference evidence="4" key="1">
    <citation type="journal article" date="2021" name="Nat. Commun.">
        <title>Genetic determinants of endophytism in the Arabidopsis root mycobiome.</title>
        <authorList>
            <person name="Mesny F."/>
            <person name="Miyauchi S."/>
            <person name="Thiergart T."/>
            <person name="Pickel B."/>
            <person name="Atanasova L."/>
            <person name="Karlsson M."/>
            <person name="Huettel B."/>
            <person name="Barry K.W."/>
            <person name="Haridas S."/>
            <person name="Chen C."/>
            <person name="Bauer D."/>
            <person name="Andreopoulos W."/>
            <person name="Pangilinan J."/>
            <person name="LaButti K."/>
            <person name="Riley R."/>
            <person name="Lipzen A."/>
            <person name="Clum A."/>
            <person name="Drula E."/>
            <person name="Henrissat B."/>
            <person name="Kohler A."/>
            <person name="Grigoriev I.V."/>
            <person name="Martin F.M."/>
            <person name="Hacquard S."/>
        </authorList>
    </citation>
    <scope>NUCLEOTIDE SEQUENCE</scope>
    <source>
        <strain evidence="4">MPI-CAGE-CH-0230</strain>
    </source>
</reference>
<keyword evidence="1" id="KW-0175">Coiled coil</keyword>
<dbReference type="Pfam" id="PF24809">
    <property type="entry name" value="DUF7708"/>
    <property type="match status" value="1"/>
</dbReference>
<name>A0A9P9BS68_9PEZI</name>